<name>A0ABR2U7M9_9ROSI</name>
<sequence length="96" mass="10873">MQSDMMGKVNYNSNLVSMGASEIVLGSCSIVESINDQDNKLDSIQEKVDIDSVEYISLLTQWGNCSRRVNQVMQKMAKRGNVQCQQIQTMKPWKLN</sequence>
<evidence type="ECO:0000313" key="2">
    <source>
        <dbReference type="Proteomes" id="UP001396334"/>
    </source>
</evidence>
<proteinExistence type="predicted"/>
<accession>A0ABR2U7M9</accession>
<comment type="caution">
    <text evidence="1">The sequence shown here is derived from an EMBL/GenBank/DDBJ whole genome shotgun (WGS) entry which is preliminary data.</text>
</comment>
<reference evidence="1 2" key="1">
    <citation type="journal article" date="2024" name="G3 (Bethesda)">
        <title>Genome assembly of Hibiscus sabdariffa L. provides insights into metabolisms of medicinal natural products.</title>
        <authorList>
            <person name="Kim T."/>
        </authorList>
    </citation>
    <scope>NUCLEOTIDE SEQUENCE [LARGE SCALE GENOMIC DNA]</scope>
    <source>
        <strain evidence="1">TK-2024</strain>
        <tissue evidence="1">Old leaves</tissue>
    </source>
</reference>
<dbReference type="Proteomes" id="UP001396334">
    <property type="component" value="Unassembled WGS sequence"/>
</dbReference>
<protein>
    <submittedName>
        <fullName evidence="1">Uncharacterized protein</fullName>
    </submittedName>
</protein>
<gene>
    <name evidence="1" type="ORF">V6N11_051541</name>
</gene>
<evidence type="ECO:0000313" key="1">
    <source>
        <dbReference type="EMBL" id="KAK9045632.1"/>
    </source>
</evidence>
<keyword evidence="2" id="KW-1185">Reference proteome</keyword>
<organism evidence="1 2">
    <name type="scientific">Hibiscus sabdariffa</name>
    <name type="common">roselle</name>
    <dbReference type="NCBI Taxonomy" id="183260"/>
    <lineage>
        <taxon>Eukaryota</taxon>
        <taxon>Viridiplantae</taxon>
        <taxon>Streptophyta</taxon>
        <taxon>Embryophyta</taxon>
        <taxon>Tracheophyta</taxon>
        <taxon>Spermatophyta</taxon>
        <taxon>Magnoliopsida</taxon>
        <taxon>eudicotyledons</taxon>
        <taxon>Gunneridae</taxon>
        <taxon>Pentapetalae</taxon>
        <taxon>rosids</taxon>
        <taxon>malvids</taxon>
        <taxon>Malvales</taxon>
        <taxon>Malvaceae</taxon>
        <taxon>Malvoideae</taxon>
        <taxon>Hibiscus</taxon>
    </lineage>
</organism>
<dbReference type="EMBL" id="JBBPBN010000001">
    <property type="protein sequence ID" value="KAK9045632.1"/>
    <property type="molecule type" value="Genomic_DNA"/>
</dbReference>